<reference evidence="1" key="1">
    <citation type="submission" date="2022-04" db="EMBL/GenBank/DDBJ databases">
        <title>Carnegiea gigantea Genome sequencing and assembly v2.</title>
        <authorList>
            <person name="Copetti D."/>
            <person name="Sanderson M.J."/>
            <person name="Burquez A."/>
            <person name="Wojciechowski M.F."/>
        </authorList>
    </citation>
    <scope>NUCLEOTIDE SEQUENCE</scope>
    <source>
        <strain evidence="1">SGP5-SGP5p</strain>
        <tissue evidence="1">Aerial part</tissue>
    </source>
</reference>
<protein>
    <submittedName>
        <fullName evidence="1">Uncharacterized protein</fullName>
    </submittedName>
</protein>
<evidence type="ECO:0000313" key="1">
    <source>
        <dbReference type="EMBL" id="KAJ8429654.1"/>
    </source>
</evidence>
<comment type="caution">
    <text evidence="1">The sequence shown here is derived from an EMBL/GenBank/DDBJ whole genome shotgun (WGS) entry which is preliminary data.</text>
</comment>
<evidence type="ECO:0000313" key="2">
    <source>
        <dbReference type="Proteomes" id="UP001153076"/>
    </source>
</evidence>
<organism evidence="1 2">
    <name type="scientific">Carnegiea gigantea</name>
    <dbReference type="NCBI Taxonomy" id="171969"/>
    <lineage>
        <taxon>Eukaryota</taxon>
        <taxon>Viridiplantae</taxon>
        <taxon>Streptophyta</taxon>
        <taxon>Embryophyta</taxon>
        <taxon>Tracheophyta</taxon>
        <taxon>Spermatophyta</taxon>
        <taxon>Magnoliopsida</taxon>
        <taxon>eudicotyledons</taxon>
        <taxon>Gunneridae</taxon>
        <taxon>Pentapetalae</taxon>
        <taxon>Caryophyllales</taxon>
        <taxon>Cactineae</taxon>
        <taxon>Cactaceae</taxon>
        <taxon>Cactoideae</taxon>
        <taxon>Echinocereeae</taxon>
        <taxon>Carnegiea</taxon>
    </lineage>
</organism>
<sequence length="184" mass="19731">MTPSTYGGARHANKPERCAATSSTYGGTNLGIVRRCPVSIVSVELWELPTKMTKLGSSRSYVSWASPQRGVEVAGQVVGCQLANHPSWVVTPPRDTPLGKAPFSKGMPLRVHCLGVGGCKMAVGKGGCKMAVGKGGWCVKRHTRSSCLFKEYKAAQGEDGQQFLLKRCASWDAPLGEKTRLFTC</sequence>
<gene>
    <name evidence="1" type="ORF">Cgig2_001650</name>
</gene>
<proteinExistence type="predicted"/>
<keyword evidence="2" id="KW-1185">Reference proteome</keyword>
<accession>A0A9Q1JRG5</accession>
<dbReference type="AlphaFoldDB" id="A0A9Q1JRG5"/>
<dbReference type="EMBL" id="JAKOGI010000874">
    <property type="protein sequence ID" value="KAJ8429654.1"/>
    <property type="molecule type" value="Genomic_DNA"/>
</dbReference>
<name>A0A9Q1JRG5_9CARY</name>
<dbReference type="Proteomes" id="UP001153076">
    <property type="component" value="Unassembled WGS sequence"/>
</dbReference>